<dbReference type="Proteomes" id="UP001360953">
    <property type="component" value="Unassembled WGS sequence"/>
</dbReference>
<proteinExistence type="predicted"/>
<dbReference type="EMBL" id="JBBPEH010000011">
    <property type="protein sequence ID" value="KAK7532291.1"/>
    <property type="molecule type" value="Genomic_DNA"/>
</dbReference>
<dbReference type="GeneID" id="92036611"/>
<comment type="caution">
    <text evidence="1">The sequence shown here is derived from an EMBL/GenBank/DDBJ whole genome shotgun (WGS) entry which is preliminary data.</text>
</comment>
<accession>A0ABR1LCW3</accession>
<protein>
    <submittedName>
        <fullName evidence="1">Uncharacterized protein</fullName>
    </submittedName>
</protein>
<sequence>MSIEERETLPCDTREKRCATQIGRPQEFSTLMMQNAPTYREGNTLITVRLQDRVRQSCDERLMRYWCFSLHRLFLIPPVPQEHLSPAYDLGEYSVASFKILSEWMKYFRLPVFDNTSDAIDSYFLGWKLGAPVFCNLIMTRLCKVYEDGEMIPIYFLVDKAFRLPSFQNPPFKFFLRVYIRAEARYKELSPEMLEMRRSLYPQVLRDFIENSSGRHQAEAPESLLANACDYHVHFDIAPGGSPSGDHWNMSCTGWVDFLETNKLV</sequence>
<keyword evidence="2" id="KW-1185">Reference proteome</keyword>
<dbReference type="RefSeq" id="XP_066651959.1">
    <property type="nucleotide sequence ID" value="XM_066803705.1"/>
</dbReference>
<evidence type="ECO:0000313" key="1">
    <source>
        <dbReference type="EMBL" id="KAK7532291.1"/>
    </source>
</evidence>
<name>A0ABR1LCW3_9PEZI</name>
<organism evidence="1 2">
    <name type="scientific">Phyllosticta citribraziliensis</name>
    <dbReference type="NCBI Taxonomy" id="989973"/>
    <lineage>
        <taxon>Eukaryota</taxon>
        <taxon>Fungi</taxon>
        <taxon>Dikarya</taxon>
        <taxon>Ascomycota</taxon>
        <taxon>Pezizomycotina</taxon>
        <taxon>Dothideomycetes</taxon>
        <taxon>Dothideomycetes incertae sedis</taxon>
        <taxon>Botryosphaeriales</taxon>
        <taxon>Phyllostictaceae</taxon>
        <taxon>Phyllosticta</taxon>
    </lineage>
</organism>
<gene>
    <name evidence="1" type="ORF">J3D65DRAFT_680088</name>
</gene>
<evidence type="ECO:0000313" key="2">
    <source>
        <dbReference type="Proteomes" id="UP001360953"/>
    </source>
</evidence>
<reference evidence="1 2" key="1">
    <citation type="submission" date="2024-04" db="EMBL/GenBank/DDBJ databases">
        <title>Phyllosticta paracitricarpa is synonymous to the EU quarantine fungus P. citricarpa based on phylogenomic analyses.</title>
        <authorList>
            <consortium name="Lawrence Berkeley National Laboratory"/>
            <person name="Van ingen-buijs V.A."/>
            <person name="Van westerhoven A.C."/>
            <person name="Haridas S."/>
            <person name="Skiadas P."/>
            <person name="Martin F."/>
            <person name="Groenewald J.Z."/>
            <person name="Crous P.W."/>
            <person name="Seidl M.F."/>
        </authorList>
    </citation>
    <scope>NUCLEOTIDE SEQUENCE [LARGE SCALE GENOMIC DNA]</scope>
    <source>
        <strain evidence="1 2">CPC 17464</strain>
    </source>
</reference>